<evidence type="ECO:0000256" key="1">
    <source>
        <dbReference type="SAM" id="MobiDB-lite"/>
    </source>
</evidence>
<dbReference type="OrthoDB" id="5654041at2"/>
<dbReference type="PATRIC" id="fig|454.4.peg.1520"/>
<reference evidence="2 3" key="1">
    <citation type="submission" date="2015-11" db="EMBL/GenBank/DDBJ databases">
        <title>Genomic analysis of 38 Legionella species identifies large and diverse effector repertoires.</title>
        <authorList>
            <person name="Burstein D."/>
            <person name="Amaro F."/>
            <person name="Zusman T."/>
            <person name="Lifshitz Z."/>
            <person name="Cohen O."/>
            <person name="Gilbert J.A."/>
            <person name="Pupko T."/>
            <person name="Shuman H.A."/>
            <person name="Segal G."/>
        </authorList>
    </citation>
    <scope>NUCLEOTIDE SEQUENCE [LARGE SCALE GENOMIC DNA]</scope>
    <source>
        <strain evidence="2 3">Bercovier 4</strain>
    </source>
</reference>
<protein>
    <submittedName>
        <fullName evidence="2">Chromosome partition protein Smc</fullName>
    </submittedName>
</protein>
<feature type="compositionally biased region" description="Basic and acidic residues" evidence="1">
    <location>
        <begin position="200"/>
        <end position="252"/>
    </location>
</feature>
<comment type="caution">
    <text evidence="2">The sequence shown here is derived from an EMBL/GenBank/DDBJ whole genome shotgun (WGS) entry which is preliminary data.</text>
</comment>
<sequence>MLPSLSTVLNSLVTVIIRYHDSQRVKPLVLSRKSEDFHEKANELLKEPTDSLVGLLTNYINQCTTDINYPERKDFLMFILYQVEYLNNVLTSEESFDTKKLKDTHEHLSQLLIDARQLLNTSKGTSYTVSWGHNKTLLDGLYGTYSFCNSGTILKEELLKRLHLRITSDDEEIKQTSQSLCNDFNNMLVAKEKNVLEKKLKESEDKNQQLTLENEKLEEEKSQSEKRMEVIEKELKETKDKNQQLTLEKENLEESISSQKSESRRLSHENQQLRQENTRLKNDAPKNTSSINPLMPNLFLGNPWSKPYFLGRDIAQLEFDSDEEKKSPEQLLVD</sequence>
<gene>
    <name evidence="2" type="primary">smc_2</name>
    <name evidence="2" type="ORF">Lisr_1406</name>
</gene>
<keyword evidence="3" id="KW-1185">Reference proteome</keyword>
<dbReference type="AlphaFoldDB" id="A0A0W0VUT9"/>
<feature type="region of interest" description="Disordered" evidence="1">
    <location>
        <begin position="200"/>
        <end position="291"/>
    </location>
</feature>
<dbReference type="RefSeq" id="WP_058501755.1">
    <property type="nucleotide sequence ID" value="NZ_CAAAJA010000003.1"/>
</dbReference>
<dbReference type="Proteomes" id="UP000054761">
    <property type="component" value="Unassembled WGS sequence"/>
</dbReference>
<evidence type="ECO:0000313" key="3">
    <source>
        <dbReference type="Proteomes" id="UP000054761"/>
    </source>
</evidence>
<accession>A0A0W0VUT9</accession>
<dbReference type="STRING" id="454.Lisr_1406"/>
<name>A0A0W0VUT9_9GAMM</name>
<evidence type="ECO:0000313" key="2">
    <source>
        <dbReference type="EMBL" id="KTD23725.1"/>
    </source>
</evidence>
<proteinExistence type="predicted"/>
<organism evidence="2 3">
    <name type="scientific">Legionella israelensis</name>
    <dbReference type="NCBI Taxonomy" id="454"/>
    <lineage>
        <taxon>Bacteria</taxon>
        <taxon>Pseudomonadati</taxon>
        <taxon>Pseudomonadota</taxon>
        <taxon>Gammaproteobacteria</taxon>
        <taxon>Legionellales</taxon>
        <taxon>Legionellaceae</taxon>
        <taxon>Legionella</taxon>
    </lineage>
</organism>
<dbReference type="EMBL" id="LNYH01000070">
    <property type="protein sequence ID" value="KTD23725.1"/>
    <property type="molecule type" value="Genomic_DNA"/>
</dbReference>